<evidence type="ECO:0008006" key="3">
    <source>
        <dbReference type="Google" id="ProtNLM"/>
    </source>
</evidence>
<gene>
    <name evidence="1" type="ORF">Tco_0704559</name>
</gene>
<name>A0ABQ4Y424_9ASTR</name>
<protein>
    <recommendedName>
        <fullName evidence="3">Reverse transcriptase domain-containing protein</fullName>
    </recommendedName>
</protein>
<dbReference type="EMBL" id="BQNB010010026">
    <property type="protein sequence ID" value="GJS71718.1"/>
    <property type="molecule type" value="Genomic_DNA"/>
</dbReference>
<reference evidence="1" key="1">
    <citation type="journal article" date="2022" name="Int. J. Mol. Sci.">
        <title>Draft Genome of Tanacetum Coccineum: Genomic Comparison of Closely Related Tanacetum-Family Plants.</title>
        <authorList>
            <person name="Yamashiro T."/>
            <person name="Shiraishi A."/>
            <person name="Nakayama K."/>
            <person name="Satake H."/>
        </authorList>
    </citation>
    <scope>NUCLEOTIDE SEQUENCE</scope>
</reference>
<organism evidence="1 2">
    <name type="scientific">Tanacetum coccineum</name>
    <dbReference type="NCBI Taxonomy" id="301880"/>
    <lineage>
        <taxon>Eukaryota</taxon>
        <taxon>Viridiplantae</taxon>
        <taxon>Streptophyta</taxon>
        <taxon>Embryophyta</taxon>
        <taxon>Tracheophyta</taxon>
        <taxon>Spermatophyta</taxon>
        <taxon>Magnoliopsida</taxon>
        <taxon>eudicotyledons</taxon>
        <taxon>Gunneridae</taxon>
        <taxon>Pentapetalae</taxon>
        <taxon>asterids</taxon>
        <taxon>campanulids</taxon>
        <taxon>Asterales</taxon>
        <taxon>Asteraceae</taxon>
        <taxon>Asteroideae</taxon>
        <taxon>Anthemideae</taxon>
        <taxon>Anthemidinae</taxon>
        <taxon>Tanacetum</taxon>
    </lineage>
</organism>
<proteinExistence type="predicted"/>
<keyword evidence="2" id="KW-1185">Reference proteome</keyword>
<dbReference type="Proteomes" id="UP001151760">
    <property type="component" value="Unassembled WGS sequence"/>
</dbReference>
<comment type="caution">
    <text evidence="1">The sequence shown here is derived from an EMBL/GenBank/DDBJ whole genome shotgun (WGS) entry which is preliminary data.</text>
</comment>
<reference evidence="1" key="2">
    <citation type="submission" date="2022-01" db="EMBL/GenBank/DDBJ databases">
        <authorList>
            <person name="Yamashiro T."/>
            <person name="Shiraishi A."/>
            <person name="Satake H."/>
            <person name="Nakayama K."/>
        </authorList>
    </citation>
    <scope>NUCLEOTIDE SEQUENCE</scope>
</reference>
<evidence type="ECO:0000313" key="2">
    <source>
        <dbReference type="Proteomes" id="UP001151760"/>
    </source>
</evidence>
<evidence type="ECO:0000313" key="1">
    <source>
        <dbReference type="EMBL" id="GJS71718.1"/>
    </source>
</evidence>
<sequence length="87" mass="9922">MRTRNSYFLNNSNVTIPRRRNKGRAPNIVEPELRTIVAPMAERTMEELLRAPTEGYGEAIVLPESMRITLRLRTIASIGSSTPYYGR</sequence>
<accession>A0ABQ4Y424</accession>